<keyword evidence="1" id="KW-0812">Transmembrane</keyword>
<feature type="transmembrane region" description="Helical" evidence="1">
    <location>
        <begin position="7"/>
        <end position="31"/>
    </location>
</feature>
<protein>
    <submittedName>
        <fullName evidence="2">Uncharacterized protein</fullName>
    </submittedName>
</protein>
<keyword evidence="1" id="KW-0472">Membrane</keyword>
<sequence length="141" mass="14720">MAKKRGFLFQTAAAVLVAALSALTWYAWLGWDDQYQLDPATGVESGPYEAGQISGCAVTLLVLLVTAVLAGAWEVPAATALTLGFTVVFTIDAARKDESGLFAVGAVLVFLGVGMASGVVSAIMFGIRDRRASRRGQPAQP</sequence>
<feature type="transmembrane region" description="Helical" evidence="1">
    <location>
        <begin position="100"/>
        <end position="127"/>
    </location>
</feature>
<dbReference type="EMBL" id="LT629758">
    <property type="protein sequence ID" value="SDS92766.1"/>
    <property type="molecule type" value="Genomic_DNA"/>
</dbReference>
<feature type="transmembrane region" description="Helical" evidence="1">
    <location>
        <begin position="51"/>
        <end position="70"/>
    </location>
</feature>
<dbReference type="RefSeq" id="WP_092543623.1">
    <property type="nucleotide sequence ID" value="NZ_BOMJ01000013.1"/>
</dbReference>
<accession>A0A1H1W8K3</accession>
<keyword evidence="3" id="KW-1185">Reference proteome</keyword>
<organism evidence="2 3">
    <name type="scientific">Actinoplanes derwentensis</name>
    <dbReference type="NCBI Taxonomy" id="113562"/>
    <lineage>
        <taxon>Bacteria</taxon>
        <taxon>Bacillati</taxon>
        <taxon>Actinomycetota</taxon>
        <taxon>Actinomycetes</taxon>
        <taxon>Micromonosporales</taxon>
        <taxon>Micromonosporaceae</taxon>
        <taxon>Actinoplanes</taxon>
    </lineage>
</organism>
<proteinExistence type="predicted"/>
<gene>
    <name evidence="2" type="ORF">SAMN04489716_2004</name>
</gene>
<name>A0A1H1W8K3_9ACTN</name>
<dbReference type="OrthoDB" id="4246695at2"/>
<keyword evidence="1" id="KW-1133">Transmembrane helix</keyword>
<dbReference type="AlphaFoldDB" id="A0A1H1W8K3"/>
<reference evidence="2 3" key="1">
    <citation type="submission" date="2016-10" db="EMBL/GenBank/DDBJ databases">
        <authorList>
            <person name="de Groot N.N."/>
        </authorList>
    </citation>
    <scope>NUCLEOTIDE SEQUENCE [LARGE SCALE GENOMIC DNA]</scope>
    <source>
        <strain evidence="2 3">DSM 43941</strain>
    </source>
</reference>
<dbReference type="Proteomes" id="UP000198688">
    <property type="component" value="Chromosome I"/>
</dbReference>
<evidence type="ECO:0000256" key="1">
    <source>
        <dbReference type="SAM" id="Phobius"/>
    </source>
</evidence>
<evidence type="ECO:0000313" key="2">
    <source>
        <dbReference type="EMBL" id="SDS92766.1"/>
    </source>
</evidence>
<evidence type="ECO:0000313" key="3">
    <source>
        <dbReference type="Proteomes" id="UP000198688"/>
    </source>
</evidence>
<feature type="transmembrane region" description="Helical" evidence="1">
    <location>
        <begin position="77"/>
        <end position="94"/>
    </location>
</feature>